<keyword evidence="1" id="KW-0732">Signal</keyword>
<reference evidence="2 3" key="1">
    <citation type="submission" date="2019-05" db="EMBL/GenBank/DDBJ databases">
        <authorList>
            <consortium name="Science for Life Laboratories"/>
        </authorList>
    </citation>
    <scope>NUCLEOTIDE SEQUENCE [LARGE SCALE GENOMIC DNA]</scope>
    <source>
        <strain evidence="2">Soil9</strain>
    </source>
</reference>
<feature type="signal peptide" evidence="1">
    <location>
        <begin position="1"/>
        <end position="20"/>
    </location>
</feature>
<evidence type="ECO:0000313" key="3">
    <source>
        <dbReference type="Proteomes" id="UP000464178"/>
    </source>
</evidence>
<protein>
    <recommendedName>
        <fullName evidence="4">DUF1795 domain-containing protein</fullName>
    </recommendedName>
</protein>
<name>A0A6P2CQZ6_9BACT</name>
<evidence type="ECO:0000313" key="2">
    <source>
        <dbReference type="EMBL" id="VTR90746.1"/>
    </source>
</evidence>
<evidence type="ECO:0000256" key="1">
    <source>
        <dbReference type="SAM" id="SignalP"/>
    </source>
</evidence>
<dbReference type="Proteomes" id="UP000464178">
    <property type="component" value="Chromosome"/>
</dbReference>
<dbReference type="EMBL" id="LR593886">
    <property type="protein sequence ID" value="VTR90746.1"/>
    <property type="molecule type" value="Genomic_DNA"/>
</dbReference>
<dbReference type="RefSeq" id="WP_162665840.1">
    <property type="nucleotide sequence ID" value="NZ_LR593886.1"/>
</dbReference>
<feature type="chain" id="PRO_5026821937" description="DUF1795 domain-containing protein" evidence="1">
    <location>
        <begin position="21"/>
        <end position="174"/>
    </location>
</feature>
<evidence type="ECO:0008006" key="4">
    <source>
        <dbReference type="Google" id="ProtNLM"/>
    </source>
</evidence>
<organism evidence="2 3">
    <name type="scientific">Gemmata massiliana</name>
    <dbReference type="NCBI Taxonomy" id="1210884"/>
    <lineage>
        <taxon>Bacteria</taxon>
        <taxon>Pseudomonadati</taxon>
        <taxon>Planctomycetota</taxon>
        <taxon>Planctomycetia</taxon>
        <taxon>Gemmatales</taxon>
        <taxon>Gemmataceae</taxon>
        <taxon>Gemmata</taxon>
    </lineage>
</organism>
<keyword evidence="3" id="KW-1185">Reference proteome</keyword>
<gene>
    <name evidence="2" type="ORF">SOIL9_69680</name>
</gene>
<proteinExistence type="predicted"/>
<sequence>MRAAVVLGVAILCVAAPAAAQRPKDAYTSTEGKYAIKFPNQPKTSRQTAKSALGDLEVNVATFATSDGNVYLMSYTDYPVEATKAENHKTLFGGVQDGIKGSKGEIISEKTIEFGPEKLPGRELVVDRDKGKQRIKFRAMLRENRLYQVAVIGTAEFVSGKDATAFLDSLELTK</sequence>
<accession>A0A6P2CQZ6</accession>
<dbReference type="AlphaFoldDB" id="A0A6P2CQZ6"/>
<dbReference type="KEGG" id="gms:SOIL9_69680"/>